<feature type="domain" description="Fibrinogen C-terminal" evidence="8">
    <location>
        <begin position="110"/>
        <end position="332"/>
    </location>
</feature>
<dbReference type="Gene3D" id="3.90.215.10">
    <property type="entry name" value="Gamma Fibrinogen, chain A, domain 1"/>
    <property type="match status" value="1"/>
</dbReference>
<keyword evidence="5" id="KW-1015">Disulfide bond</keyword>
<accession>A0A8B6E7N6</accession>
<keyword evidence="9" id="KW-0176">Collagen</keyword>
<evidence type="ECO:0000259" key="8">
    <source>
        <dbReference type="PROSITE" id="PS51406"/>
    </source>
</evidence>
<dbReference type="AlphaFoldDB" id="A0A8B6E7N6"/>
<gene>
    <name evidence="9" type="ORF">MGAL_10B045489</name>
</gene>
<name>A0A8B6E7N6_MYTGA</name>
<keyword evidence="2" id="KW-0964">Secreted</keyword>
<evidence type="ECO:0000256" key="2">
    <source>
        <dbReference type="ARBA" id="ARBA00022525"/>
    </source>
</evidence>
<evidence type="ECO:0000313" key="10">
    <source>
        <dbReference type="Proteomes" id="UP000596742"/>
    </source>
</evidence>
<dbReference type="InterPro" id="IPR037579">
    <property type="entry name" value="FIB_ANG-like"/>
</dbReference>
<evidence type="ECO:0000313" key="9">
    <source>
        <dbReference type="EMBL" id="VDI31027.1"/>
    </source>
</evidence>
<dbReference type="SMART" id="SM00186">
    <property type="entry name" value="FBG"/>
    <property type="match status" value="1"/>
</dbReference>
<dbReference type="Pfam" id="PF00024">
    <property type="entry name" value="PAN_1"/>
    <property type="match status" value="1"/>
</dbReference>
<dbReference type="OrthoDB" id="7940501at2759"/>
<feature type="signal peptide" evidence="7">
    <location>
        <begin position="1"/>
        <end position="28"/>
    </location>
</feature>
<organism evidence="9 10">
    <name type="scientific">Mytilus galloprovincialis</name>
    <name type="common">Mediterranean mussel</name>
    <dbReference type="NCBI Taxonomy" id="29158"/>
    <lineage>
        <taxon>Eukaryota</taxon>
        <taxon>Metazoa</taxon>
        <taxon>Spiralia</taxon>
        <taxon>Lophotrochozoa</taxon>
        <taxon>Mollusca</taxon>
        <taxon>Bivalvia</taxon>
        <taxon>Autobranchia</taxon>
        <taxon>Pteriomorphia</taxon>
        <taxon>Mytilida</taxon>
        <taxon>Mytiloidea</taxon>
        <taxon>Mytilidae</taxon>
        <taxon>Mytilinae</taxon>
        <taxon>Mytilus</taxon>
    </lineage>
</organism>
<dbReference type="PANTHER" id="PTHR47221">
    <property type="entry name" value="FIBRINOGEN ALPHA CHAIN"/>
    <property type="match status" value="1"/>
</dbReference>
<dbReference type="Proteomes" id="UP000596742">
    <property type="component" value="Unassembled WGS sequence"/>
</dbReference>
<sequence>MLNVPKLIFACILLADFVVTNLNKRVKAGKRNRSFDNFYKTGNVLRQFTNTNAFSCLALCSDDIDCRSVAYNFNDGRCQEFNRDFTNQLVDGTYQVGWRHFDVSKGAACKDKPPTARDCDDVQSQGYTCSGVYSITLVPGIVNVWCDLQTAGGRWTVFQHRKDGSVNFDRSWFSYRQGFGGTSTEGWLGNEKLYWLTSSRKTELLILMEAWDGVWKYASYSEFYINPESDKYRLKVSGFSGTAGDSLMHMMSFTSPQGGHPFSTSDADNDAWLGRCNPTYHKGGFWFNKCGASDLNGHYYSYAADFPDSCNWYTFSKNRQSLKTIFMMVRKV</sequence>
<protein>
    <submittedName>
        <fullName evidence="9">Collagen, type V/XI/XXIV/XXVII, alpha</fullName>
    </submittedName>
</protein>
<keyword evidence="10" id="KW-1185">Reference proteome</keyword>
<dbReference type="Pfam" id="PF00147">
    <property type="entry name" value="Fibrinogen_C"/>
    <property type="match status" value="1"/>
</dbReference>
<comment type="subcellular location">
    <subcellularLocation>
        <location evidence="1">Secreted</location>
    </subcellularLocation>
</comment>
<keyword evidence="6" id="KW-0325">Glycoprotein</keyword>
<keyword evidence="3 7" id="KW-0732">Signal</keyword>
<feature type="chain" id="PRO_5032487030" evidence="7">
    <location>
        <begin position="29"/>
        <end position="332"/>
    </location>
</feature>
<dbReference type="GO" id="GO:0005581">
    <property type="term" value="C:collagen trimer"/>
    <property type="evidence" value="ECO:0007669"/>
    <property type="project" value="UniProtKB-KW"/>
</dbReference>
<dbReference type="SUPFAM" id="SSF56496">
    <property type="entry name" value="Fibrinogen C-terminal domain-like"/>
    <property type="match status" value="1"/>
</dbReference>
<proteinExistence type="predicted"/>
<comment type="caution">
    <text evidence="9">The sequence shown here is derived from an EMBL/GenBank/DDBJ whole genome shotgun (WGS) entry which is preliminary data.</text>
</comment>
<dbReference type="InterPro" id="IPR036056">
    <property type="entry name" value="Fibrinogen-like_C"/>
</dbReference>
<evidence type="ECO:0000256" key="5">
    <source>
        <dbReference type="ARBA" id="ARBA00023157"/>
    </source>
</evidence>
<dbReference type="PROSITE" id="PS51406">
    <property type="entry name" value="FIBRINOGEN_C_2"/>
    <property type="match status" value="1"/>
</dbReference>
<evidence type="ECO:0000256" key="4">
    <source>
        <dbReference type="ARBA" id="ARBA00023054"/>
    </source>
</evidence>
<evidence type="ECO:0000256" key="1">
    <source>
        <dbReference type="ARBA" id="ARBA00004613"/>
    </source>
</evidence>
<reference evidence="9" key="1">
    <citation type="submission" date="2018-11" db="EMBL/GenBank/DDBJ databases">
        <authorList>
            <person name="Alioto T."/>
            <person name="Alioto T."/>
        </authorList>
    </citation>
    <scope>NUCLEOTIDE SEQUENCE</scope>
</reference>
<evidence type="ECO:0000256" key="7">
    <source>
        <dbReference type="SAM" id="SignalP"/>
    </source>
</evidence>
<dbReference type="EMBL" id="UYJE01004746">
    <property type="protein sequence ID" value="VDI31027.1"/>
    <property type="molecule type" value="Genomic_DNA"/>
</dbReference>
<dbReference type="SUPFAM" id="SSF57414">
    <property type="entry name" value="Hairpin loop containing domain-like"/>
    <property type="match status" value="1"/>
</dbReference>
<dbReference type="CDD" id="cd00087">
    <property type="entry name" value="FReD"/>
    <property type="match status" value="1"/>
</dbReference>
<dbReference type="PANTHER" id="PTHR47221:SF6">
    <property type="entry name" value="FIBRINOGEN ALPHA CHAIN"/>
    <property type="match status" value="1"/>
</dbReference>
<dbReference type="InterPro" id="IPR003609">
    <property type="entry name" value="Pan_app"/>
</dbReference>
<dbReference type="GO" id="GO:0005576">
    <property type="term" value="C:extracellular region"/>
    <property type="evidence" value="ECO:0007669"/>
    <property type="project" value="UniProtKB-SubCell"/>
</dbReference>
<dbReference type="InterPro" id="IPR014716">
    <property type="entry name" value="Fibrinogen_a/b/g_C_1"/>
</dbReference>
<keyword evidence="4" id="KW-0175">Coiled coil</keyword>
<evidence type="ECO:0000256" key="3">
    <source>
        <dbReference type="ARBA" id="ARBA00022729"/>
    </source>
</evidence>
<dbReference type="InterPro" id="IPR002181">
    <property type="entry name" value="Fibrinogen_a/b/g_C_dom"/>
</dbReference>
<evidence type="ECO:0000256" key="6">
    <source>
        <dbReference type="ARBA" id="ARBA00023180"/>
    </source>
</evidence>